<evidence type="ECO:0000313" key="1">
    <source>
        <dbReference type="EMBL" id="MBA5204370.1"/>
    </source>
</evidence>
<dbReference type="Proteomes" id="UP000557749">
    <property type="component" value="Unassembled WGS sequence"/>
</dbReference>
<accession>A0AAW3SUX8</accession>
<comment type="caution">
    <text evidence="1">The sequence shown here is derived from an EMBL/GenBank/DDBJ whole genome shotgun (WGS) entry which is preliminary data.</text>
</comment>
<name>A0AAW3SUX8_9GAMM</name>
<sequence length="117" mass="13527">MKIKISSIREAGNLQKERIVIRVESACDIGEFILLQTGFKDGSINSGVYETFWFPDKMVRPGDYVVVYTKKGTRSEKPFNEATSHFFYMGNLEPIWNREERSAVLMHAPEWQSFQAT</sequence>
<evidence type="ECO:0000313" key="2">
    <source>
        <dbReference type="Proteomes" id="UP000557749"/>
    </source>
</evidence>
<proteinExistence type="predicted"/>
<gene>
    <name evidence="1" type="ORF">H2Y57_11855</name>
</gene>
<dbReference type="AlphaFoldDB" id="A0AAW3SUX8"/>
<reference evidence="1 2" key="1">
    <citation type="submission" date="2020-07" db="EMBL/GenBank/DDBJ databases">
        <title>Characterization of Pectobacterium aroidearum strains causing soft rot on Amorphophallus konjac.</title>
        <authorList>
            <person name="Xie H."/>
        </authorList>
    </citation>
    <scope>NUCLEOTIDE SEQUENCE [LARGE SCALE GENOMIC DNA]</scope>
    <source>
        <strain evidence="1 2">MY7</strain>
    </source>
</reference>
<dbReference type="RefSeq" id="WP_181845303.1">
    <property type="nucleotide sequence ID" value="NZ_JACERJ010000006.1"/>
</dbReference>
<protein>
    <submittedName>
        <fullName evidence="1">Uncharacterized protein</fullName>
    </submittedName>
</protein>
<dbReference type="EMBL" id="JACERJ010000006">
    <property type="protein sequence ID" value="MBA5204370.1"/>
    <property type="molecule type" value="Genomic_DNA"/>
</dbReference>
<organism evidence="1 2">
    <name type="scientific">Pectobacterium aroidearum</name>
    <dbReference type="NCBI Taxonomy" id="1201031"/>
    <lineage>
        <taxon>Bacteria</taxon>
        <taxon>Pseudomonadati</taxon>
        <taxon>Pseudomonadota</taxon>
        <taxon>Gammaproteobacteria</taxon>
        <taxon>Enterobacterales</taxon>
        <taxon>Pectobacteriaceae</taxon>
        <taxon>Pectobacterium</taxon>
    </lineage>
</organism>